<dbReference type="Proteomes" id="UP001302321">
    <property type="component" value="Unassembled WGS sequence"/>
</dbReference>
<dbReference type="AlphaFoldDB" id="A0AAN7A734"/>
<dbReference type="EMBL" id="MU866225">
    <property type="protein sequence ID" value="KAK4175675.1"/>
    <property type="molecule type" value="Genomic_DNA"/>
</dbReference>
<keyword evidence="3" id="KW-1185">Reference proteome</keyword>
<accession>A0AAN7A734</accession>
<gene>
    <name evidence="2" type="ORF">QBC36DRAFT_301793</name>
</gene>
<evidence type="ECO:0000256" key="1">
    <source>
        <dbReference type="SAM" id="MobiDB-lite"/>
    </source>
</evidence>
<evidence type="ECO:0000313" key="3">
    <source>
        <dbReference type="Proteomes" id="UP001302321"/>
    </source>
</evidence>
<evidence type="ECO:0000313" key="2">
    <source>
        <dbReference type="EMBL" id="KAK4175675.1"/>
    </source>
</evidence>
<feature type="region of interest" description="Disordered" evidence="1">
    <location>
        <begin position="135"/>
        <end position="205"/>
    </location>
</feature>
<comment type="caution">
    <text evidence="2">The sequence shown here is derived from an EMBL/GenBank/DDBJ whole genome shotgun (WGS) entry which is preliminary data.</text>
</comment>
<protein>
    <submittedName>
        <fullName evidence="2">Uncharacterized protein</fullName>
    </submittedName>
</protein>
<reference evidence="2" key="1">
    <citation type="journal article" date="2023" name="Mol. Phylogenet. Evol.">
        <title>Genome-scale phylogeny and comparative genomics of the fungal order Sordariales.</title>
        <authorList>
            <person name="Hensen N."/>
            <person name="Bonometti L."/>
            <person name="Westerberg I."/>
            <person name="Brannstrom I.O."/>
            <person name="Guillou S."/>
            <person name="Cros-Aarteil S."/>
            <person name="Calhoun S."/>
            <person name="Haridas S."/>
            <person name="Kuo A."/>
            <person name="Mondo S."/>
            <person name="Pangilinan J."/>
            <person name="Riley R."/>
            <person name="LaButti K."/>
            <person name="Andreopoulos B."/>
            <person name="Lipzen A."/>
            <person name="Chen C."/>
            <person name="Yan M."/>
            <person name="Daum C."/>
            <person name="Ng V."/>
            <person name="Clum A."/>
            <person name="Steindorff A."/>
            <person name="Ohm R.A."/>
            <person name="Martin F."/>
            <person name="Silar P."/>
            <person name="Natvig D.O."/>
            <person name="Lalanne C."/>
            <person name="Gautier V."/>
            <person name="Ament-Velasquez S.L."/>
            <person name="Kruys A."/>
            <person name="Hutchinson M.I."/>
            <person name="Powell A.J."/>
            <person name="Barry K."/>
            <person name="Miller A.N."/>
            <person name="Grigoriev I.V."/>
            <person name="Debuchy R."/>
            <person name="Gladieux P."/>
            <person name="Hiltunen Thoren M."/>
            <person name="Johannesson H."/>
        </authorList>
    </citation>
    <scope>NUCLEOTIDE SEQUENCE</scope>
    <source>
        <strain evidence="2">CBS 892.96</strain>
    </source>
</reference>
<sequence>MVERRKGLRLELMEEGEQFGGEFVSNGGDEEGSVTGFDTGSAFGNDFIPYGGEEEGTINHSDDSLNTSESLIDSEFIPNGGEEEGTFCANPNNRQVVSNTNSNACSIPKQIPNFTFCPPLPPRLIPAEYRNIFRQPQATTPPPPARAPAGGFGSQNEESGLPGATELLARPGQQEKVDNSGQQQQEEEGTTPEKRQGQNEPIFVVATATATDKITATVRVKGR</sequence>
<reference evidence="2" key="2">
    <citation type="submission" date="2023-05" db="EMBL/GenBank/DDBJ databases">
        <authorList>
            <consortium name="Lawrence Berkeley National Laboratory"/>
            <person name="Steindorff A."/>
            <person name="Hensen N."/>
            <person name="Bonometti L."/>
            <person name="Westerberg I."/>
            <person name="Brannstrom I.O."/>
            <person name="Guillou S."/>
            <person name="Cros-Aarteil S."/>
            <person name="Calhoun S."/>
            <person name="Haridas S."/>
            <person name="Kuo A."/>
            <person name="Mondo S."/>
            <person name="Pangilinan J."/>
            <person name="Riley R."/>
            <person name="Labutti K."/>
            <person name="Andreopoulos B."/>
            <person name="Lipzen A."/>
            <person name="Chen C."/>
            <person name="Yanf M."/>
            <person name="Daum C."/>
            <person name="Ng V."/>
            <person name="Clum A."/>
            <person name="Ohm R."/>
            <person name="Martin F."/>
            <person name="Silar P."/>
            <person name="Natvig D."/>
            <person name="Lalanne C."/>
            <person name="Gautier V."/>
            <person name="Ament-Velasquez S.L."/>
            <person name="Kruys A."/>
            <person name="Hutchinson M.I."/>
            <person name="Powell A.J."/>
            <person name="Barry K."/>
            <person name="Miller A.N."/>
            <person name="Grigoriev I.V."/>
            <person name="Debuchy R."/>
            <person name="Gladieux P."/>
            <person name="Thoren M.H."/>
            <person name="Johannesson H."/>
        </authorList>
    </citation>
    <scope>NUCLEOTIDE SEQUENCE</scope>
    <source>
        <strain evidence="2">CBS 892.96</strain>
    </source>
</reference>
<organism evidence="2 3">
    <name type="scientific">Triangularia setosa</name>
    <dbReference type="NCBI Taxonomy" id="2587417"/>
    <lineage>
        <taxon>Eukaryota</taxon>
        <taxon>Fungi</taxon>
        <taxon>Dikarya</taxon>
        <taxon>Ascomycota</taxon>
        <taxon>Pezizomycotina</taxon>
        <taxon>Sordariomycetes</taxon>
        <taxon>Sordariomycetidae</taxon>
        <taxon>Sordariales</taxon>
        <taxon>Podosporaceae</taxon>
        <taxon>Triangularia</taxon>
    </lineage>
</organism>
<name>A0AAN7A734_9PEZI</name>
<proteinExistence type="predicted"/>